<dbReference type="Proteomes" id="UP000190065">
    <property type="component" value="Unassembled WGS sequence"/>
</dbReference>
<evidence type="ECO:0000313" key="1">
    <source>
        <dbReference type="EMBL" id="SKA13016.1"/>
    </source>
</evidence>
<reference evidence="1 2" key="1">
    <citation type="submission" date="2017-02" db="EMBL/GenBank/DDBJ databases">
        <authorList>
            <person name="Peterson S.W."/>
        </authorList>
    </citation>
    <scope>NUCLEOTIDE SEQUENCE [LARGE SCALE GENOMIC DNA]</scope>
    <source>
        <strain evidence="1 2">ATCC 43324</strain>
    </source>
</reference>
<proteinExistence type="predicted"/>
<dbReference type="EMBL" id="FUXK01000030">
    <property type="protein sequence ID" value="SKA13016.1"/>
    <property type="molecule type" value="Genomic_DNA"/>
</dbReference>
<organism evidence="1 2">
    <name type="scientific">Segatella oulorum</name>
    <dbReference type="NCBI Taxonomy" id="28136"/>
    <lineage>
        <taxon>Bacteria</taxon>
        <taxon>Pseudomonadati</taxon>
        <taxon>Bacteroidota</taxon>
        <taxon>Bacteroidia</taxon>
        <taxon>Bacteroidales</taxon>
        <taxon>Prevotellaceae</taxon>
        <taxon>Segatella</taxon>
    </lineage>
</organism>
<name>A0A1T4RB18_9BACT</name>
<sequence>MYLLFNDLTRAKDLSKEKHRPIVSVRSVSFLAKIKLSVRSNYTINKC</sequence>
<accession>A0A1T4RB18</accession>
<gene>
    <name evidence="1" type="ORF">SAMN02745202_02167</name>
</gene>
<protein>
    <submittedName>
        <fullName evidence="1">Uncharacterized protein</fullName>
    </submittedName>
</protein>
<evidence type="ECO:0000313" key="2">
    <source>
        <dbReference type="Proteomes" id="UP000190065"/>
    </source>
</evidence>
<dbReference type="AlphaFoldDB" id="A0A1T4RB18"/>